<sequence>MGVFSRRSSRQEPFDVTHRFSTSWLLPPPFLLALRALISLYIFVTLIFILAWDGAQNLGVNDERHFSYFTNLTNWGLAFYFLFAALHTGSYWRRGAAWLEWWWGWLQWLHGVFYSSIVVFPFVVTIVYWSILAPSHFSSTNDLWRNTSQHALNSVFAFLEIFIPRTDPPSWWHLIPLTVILALYLALTYLTYGTQHFYVYNFLDWAQVGGRGVVAGYCIGILVGMWIVFALVKGLISGRKWVVEGKMGMDGKFTRKASRRVNEADMDIEIQQLTQK</sequence>
<evidence type="ECO:0000313" key="2">
    <source>
        <dbReference type="Proteomes" id="UP001186974"/>
    </source>
</evidence>
<dbReference type="Proteomes" id="UP001186974">
    <property type="component" value="Unassembled WGS sequence"/>
</dbReference>
<comment type="caution">
    <text evidence="1">The sequence shown here is derived from an EMBL/GenBank/DDBJ whole genome shotgun (WGS) entry which is preliminary data.</text>
</comment>
<accession>A0ACC3D7P9</accession>
<evidence type="ECO:0000313" key="1">
    <source>
        <dbReference type="EMBL" id="KAK3063181.1"/>
    </source>
</evidence>
<name>A0ACC3D7P9_9PEZI</name>
<gene>
    <name evidence="1" type="ORF">LTS18_002407</name>
</gene>
<dbReference type="EMBL" id="JAWDJW010006955">
    <property type="protein sequence ID" value="KAK3063181.1"/>
    <property type="molecule type" value="Genomic_DNA"/>
</dbReference>
<keyword evidence="2" id="KW-1185">Reference proteome</keyword>
<proteinExistence type="predicted"/>
<reference evidence="1" key="1">
    <citation type="submission" date="2024-09" db="EMBL/GenBank/DDBJ databases">
        <title>Black Yeasts Isolated from many extreme environments.</title>
        <authorList>
            <person name="Coleine C."/>
            <person name="Stajich J.E."/>
            <person name="Selbmann L."/>
        </authorList>
    </citation>
    <scope>NUCLEOTIDE SEQUENCE</scope>
    <source>
        <strain evidence="1">CCFEE 5737</strain>
    </source>
</reference>
<organism evidence="1 2">
    <name type="scientific">Coniosporium uncinatum</name>
    <dbReference type="NCBI Taxonomy" id="93489"/>
    <lineage>
        <taxon>Eukaryota</taxon>
        <taxon>Fungi</taxon>
        <taxon>Dikarya</taxon>
        <taxon>Ascomycota</taxon>
        <taxon>Pezizomycotina</taxon>
        <taxon>Dothideomycetes</taxon>
        <taxon>Dothideomycetes incertae sedis</taxon>
        <taxon>Coniosporium</taxon>
    </lineage>
</organism>
<protein>
    <submittedName>
        <fullName evidence="1">Uncharacterized protein</fullName>
    </submittedName>
</protein>